<name>A0A841T7L1_9BACL</name>
<dbReference type="InterPro" id="IPR035906">
    <property type="entry name" value="MetI-like_sf"/>
</dbReference>
<feature type="transmembrane region" description="Helical" evidence="7">
    <location>
        <begin position="111"/>
        <end position="133"/>
    </location>
</feature>
<organism evidence="9 10">
    <name type="scientific">Cohnella thailandensis</name>
    <dbReference type="NCBI Taxonomy" id="557557"/>
    <lineage>
        <taxon>Bacteria</taxon>
        <taxon>Bacillati</taxon>
        <taxon>Bacillota</taxon>
        <taxon>Bacilli</taxon>
        <taxon>Bacillales</taxon>
        <taxon>Paenibacillaceae</taxon>
        <taxon>Cohnella</taxon>
    </lineage>
</organism>
<dbReference type="InterPro" id="IPR000515">
    <property type="entry name" value="MetI-like"/>
</dbReference>
<evidence type="ECO:0000313" key="10">
    <source>
        <dbReference type="Proteomes" id="UP000535838"/>
    </source>
</evidence>
<evidence type="ECO:0000256" key="1">
    <source>
        <dbReference type="ARBA" id="ARBA00004651"/>
    </source>
</evidence>
<dbReference type="GO" id="GO:0005886">
    <property type="term" value="C:plasma membrane"/>
    <property type="evidence" value="ECO:0007669"/>
    <property type="project" value="UniProtKB-SubCell"/>
</dbReference>
<dbReference type="Proteomes" id="UP000535838">
    <property type="component" value="Unassembled WGS sequence"/>
</dbReference>
<feature type="transmembrane region" description="Helical" evidence="7">
    <location>
        <begin position="260"/>
        <end position="279"/>
    </location>
</feature>
<accession>A0A841T7L1</accession>
<keyword evidence="4 7" id="KW-0812">Transmembrane</keyword>
<keyword evidence="10" id="KW-1185">Reference proteome</keyword>
<reference evidence="9 10" key="1">
    <citation type="submission" date="2020-08" db="EMBL/GenBank/DDBJ databases">
        <title>Cohnella phylogeny.</title>
        <authorList>
            <person name="Dunlap C."/>
        </authorList>
    </citation>
    <scope>NUCLEOTIDE SEQUENCE [LARGE SCALE GENOMIC DNA]</scope>
    <source>
        <strain evidence="9 10">DSM 25241</strain>
    </source>
</reference>
<dbReference type="Pfam" id="PF00528">
    <property type="entry name" value="BPD_transp_1"/>
    <property type="match status" value="1"/>
</dbReference>
<proteinExistence type="inferred from homology"/>
<sequence length="294" mass="33158">MVTMFETRSEKAFVTTITIILILLSAVALIPLLSVIATSLSSKSAVDMNLVTLWPKQFTLDSWGYIVDRPDLWRSFALTLVTTVVGTLLALLLTALLAYPLSKSKNEFRWGAVLMIGVVIAMIFKAPIVPYFLTVREIGLYDNPLVLIVPHLLNPFNLIIMRTFFKQFSKELEEAAFLEGCGYFRMLFQFVLPLSKAVLATLALFYGVVLWNQFQHPLLFLQNPDWFPLQIKIRQFITDDNVIMSGAVSTADLNYNERTLRATTVLFAIIPIIAVYPFLQKYFVKGAMIGSVKG</sequence>
<evidence type="ECO:0000256" key="7">
    <source>
        <dbReference type="RuleBase" id="RU363032"/>
    </source>
</evidence>
<evidence type="ECO:0000259" key="8">
    <source>
        <dbReference type="PROSITE" id="PS50928"/>
    </source>
</evidence>
<dbReference type="GO" id="GO:0055085">
    <property type="term" value="P:transmembrane transport"/>
    <property type="evidence" value="ECO:0007669"/>
    <property type="project" value="InterPro"/>
</dbReference>
<evidence type="ECO:0000256" key="6">
    <source>
        <dbReference type="ARBA" id="ARBA00023136"/>
    </source>
</evidence>
<keyword evidence="6 7" id="KW-0472">Membrane</keyword>
<evidence type="ECO:0000256" key="2">
    <source>
        <dbReference type="ARBA" id="ARBA00022448"/>
    </source>
</evidence>
<feature type="domain" description="ABC transmembrane type-1" evidence="8">
    <location>
        <begin position="76"/>
        <end position="278"/>
    </location>
</feature>
<evidence type="ECO:0000256" key="5">
    <source>
        <dbReference type="ARBA" id="ARBA00022989"/>
    </source>
</evidence>
<keyword evidence="2 7" id="KW-0813">Transport</keyword>
<keyword evidence="3" id="KW-1003">Cell membrane</keyword>
<comment type="caution">
    <text evidence="9">The sequence shown here is derived from an EMBL/GenBank/DDBJ whole genome shotgun (WGS) entry which is preliminary data.</text>
</comment>
<evidence type="ECO:0000256" key="4">
    <source>
        <dbReference type="ARBA" id="ARBA00022692"/>
    </source>
</evidence>
<dbReference type="EMBL" id="JACJVQ010000020">
    <property type="protein sequence ID" value="MBB6637161.1"/>
    <property type="molecule type" value="Genomic_DNA"/>
</dbReference>
<evidence type="ECO:0000313" key="9">
    <source>
        <dbReference type="EMBL" id="MBB6637161.1"/>
    </source>
</evidence>
<dbReference type="PANTHER" id="PTHR43744">
    <property type="entry name" value="ABC TRANSPORTER PERMEASE PROTEIN MG189-RELATED-RELATED"/>
    <property type="match status" value="1"/>
</dbReference>
<comment type="similarity">
    <text evidence="7">Belongs to the binding-protein-dependent transport system permease family.</text>
</comment>
<dbReference type="PANTHER" id="PTHR43744:SF9">
    <property type="entry name" value="POLYGALACTURONAN_RHAMNOGALACTURONAN TRANSPORT SYSTEM PERMEASE PROTEIN YTCP"/>
    <property type="match status" value="1"/>
</dbReference>
<feature type="transmembrane region" description="Helical" evidence="7">
    <location>
        <begin position="186"/>
        <end position="211"/>
    </location>
</feature>
<keyword evidence="5 7" id="KW-1133">Transmembrane helix</keyword>
<feature type="transmembrane region" description="Helical" evidence="7">
    <location>
        <begin position="145"/>
        <end position="165"/>
    </location>
</feature>
<dbReference type="SUPFAM" id="SSF161098">
    <property type="entry name" value="MetI-like"/>
    <property type="match status" value="1"/>
</dbReference>
<comment type="subcellular location">
    <subcellularLocation>
        <location evidence="1 7">Cell membrane</location>
        <topology evidence="1 7">Multi-pass membrane protein</topology>
    </subcellularLocation>
</comment>
<feature type="transmembrane region" description="Helical" evidence="7">
    <location>
        <begin position="12"/>
        <end position="37"/>
    </location>
</feature>
<dbReference type="PROSITE" id="PS50928">
    <property type="entry name" value="ABC_TM1"/>
    <property type="match status" value="1"/>
</dbReference>
<dbReference type="Gene3D" id="1.10.3720.10">
    <property type="entry name" value="MetI-like"/>
    <property type="match status" value="1"/>
</dbReference>
<evidence type="ECO:0000256" key="3">
    <source>
        <dbReference type="ARBA" id="ARBA00022475"/>
    </source>
</evidence>
<dbReference type="CDD" id="cd06261">
    <property type="entry name" value="TM_PBP2"/>
    <property type="match status" value="1"/>
</dbReference>
<protein>
    <submittedName>
        <fullName evidence="9">Carbohydrate ABC transporter permease</fullName>
    </submittedName>
</protein>
<dbReference type="AlphaFoldDB" id="A0A841T7L1"/>
<feature type="transmembrane region" description="Helical" evidence="7">
    <location>
        <begin position="76"/>
        <end position="99"/>
    </location>
</feature>
<gene>
    <name evidence="9" type="ORF">H7B67_23795</name>
</gene>